<feature type="region of interest" description="Disordered" evidence="1">
    <location>
        <begin position="464"/>
        <end position="554"/>
    </location>
</feature>
<feature type="compositionally biased region" description="Gly residues" evidence="1">
    <location>
        <begin position="478"/>
        <end position="489"/>
    </location>
</feature>
<accession>A0A511Z0L9</accession>
<comment type="caution">
    <text evidence="3">The sequence shown here is derived from an EMBL/GenBank/DDBJ whole genome shotgun (WGS) entry which is preliminary data.</text>
</comment>
<dbReference type="EMBL" id="BJYK01000009">
    <property type="protein sequence ID" value="GEN81011.1"/>
    <property type="molecule type" value="Genomic_DNA"/>
</dbReference>
<sequence length="554" mass="57800">MFQLSGSPQAEALAVAPPSPGLAAMLDQAVAEELDDAALVELVAAWRRLQSWAAARAARAAEALSRRASMNPLWPDVAGSVSEPCVAAEELAMRLACSRRSARDLVRAGAAYEGALWPTGDALERGDLDESKARVLLTALVPVPGELAIAVQEEVLPTAPRRTPAQLAGDVQRALIRVDPDEAAERAARAVEERRVCRPRVLPNGMAGIWAVLPAPAAVALHEELGAVARAARRAGDSRTIDQLRADALCGALLGRGAAQGAQGALPDGPGGAPGNVDDPLLRILQAPPLRAEVRVVVPLDALLGVADGAAELEGYGPVPPATAEALARDGTWRRLVTDPLSGTVLDVGRTRYRPPAGLEAHVRTRDGTCVRPGCSTPAVRCEVDHTVPFGPVQAPGSAEDGPTAHDNLGCLCKREHLLKTHAGFVLRQVAPGVFEWTTPTGHRYVERRTALDGGVPVELSVSGQADEPVSAGRRVNGPGGGVRGVGGGGDRDRRAGSERGRSPGEGVVPVLPVPGRPVELQTADGRRRNSAFLVVRPHRRDGSEPASAGDPPF</sequence>
<gene>
    <name evidence="3" type="ORF">AFE02nite_27450</name>
</gene>
<organism evidence="3 4">
    <name type="scientific">Actinotalea fermentans</name>
    <dbReference type="NCBI Taxonomy" id="43671"/>
    <lineage>
        <taxon>Bacteria</taxon>
        <taxon>Bacillati</taxon>
        <taxon>Actinomycetota</taxon>
        <taxon>Actinomycetes</taxon>
        <taxon>Micrococcales</taxon>
        <taxon>Cellulomonadaceae</taxon>
        <taxon>Actinotalea</taxon>
    </lineage>
</organism>
<dbReference type="InterPro" id="IPR003870">
    <property type="entry name" value="DUF222"/>
</dbReference>
<evidence type="ECO:0000259" key="2">
    <source>
        <dbReference type="Pfam" id="PF02720"/>
    </source>
</evidence>
<feature type="compositionally biased region" description="Basic and acidic residues" evidence="1">
    <location>
        <begin position="490"/>
        <end position="503"/>
    </location>
</feature>
<dbReference type="Proteomes" id="UP000321484">
    <property type="component" value="Unassembled WGS sequence"/>
</dbReference>
<proteinExistence type="predicted"/>
<name>A0A511Z0L9_9CELL</name>
<dbReference type="AlphaFoldDB" id="A0A511Z0L9"/>
<protein>
    <recommendedName>
        <fullName evidence="2">DUF222 domain-containing protein</fullName>
    </recommendedName>
</protein>
<evidence type="ECO:0000313" key="4">
    <source>
        <dbReference type="Proteomes" id="UP000321484"/>
    </source>
</evidence>
<evidence type="ECO:0000313" key="3">
    <source>
        <dbReference type="EMBL" id="GEN81011.1"/>
    </source>
</evidence>
<dbReference type="Pfam" id="PF02720">
    <property type="entry name" value="DUF222"/>
    <property type="match status" value="1"/>
</dbReference>
<keyword evidence="4" id="KW-1185">Reference proteome</keyword>
<evidence type="ECO:0000256" key="1">
    <source>
        <dbReference type="SAM" id="MobiDB-lite"/>
    </source>
</evidence>
<dbReference type="CDD" id="cd00085">
    <property type="entry name" value="HNHc"/>
    <property type="match status" value="1"/>
</dbReference>
<dbReference type="InterPro" id="IPR003615">
    <property type="entry name" value="HNH_nuc"/>
</dbReference>
<feature type="domain" description="DUF222" evidence="2">
    <location>
        <begin position="55"/>
        <end position="367"/>
    </location>
</feature>
<reference evidence="3 4" key="1">
    <citation type="submission" date="2019-07" db="EMBL/GenBank/DDBJ databases">
        <title>Whole genome shotgun sequence of Actinotalea fermentans NBRC 105374.</title>
        <authorList>
            <person name="Hosoyama A."/>
            <person name="Uohara A."/>
            <person name="Ohji S."/>
            <person name="Ichikawa N."/>
        </authorList>
    </citation>
    <scope>NUCLEOTIDE SEQUENCE [LARGE SCALE GENOMIC DNA]</scope>
    <source>
        <strain evidence="3 4">NBRC 105374</strain>
    </source>
</reference>